<dbReference type="InterPro" id="IPR029044">
    <property type="entry name" value="Nucleotide-diphossugar_trans"/>
</dbReference>
<dbReference type="EC" id="2.4.1.336" evidence="15"/>
<dbReference type="EMBL" id="PVWG01000041">
    <property type="protein sequence ID" value="PSB16485.1"/>
    <property type="molecule type" value="Genomic_DNA"/>
</dbReference>
<evidence type="ECO:0000256" key="15">
    <source>
        <dbReference type="ARBA" id="ARBA00066964"/>
    </source>
</evidence>
<sequence>MSENSWPESDSYNELESLPEEACAALAALVGDLPEASEFDPIDDSPYPGFKGRRRKAATVLVVIWGGTIALHLVTWGYWFVLGLTTLMGLHAVRFLMARPSDLPEPISDESRETYPYVSLMIAAKNEEAVIGTLADRLCRLDYPSDRYEVWVIDDNSTDKTPILLDELAAQYPQLKVFHRPVDSVGGKSGALNQVLPFTQGDIIVVFDADAQVEPDFLRRVVPLFDREQVGAVQVRKAIVQAEPQFQSKDANNFWIRGQMAEMALDAFIHQQRVAIGGMGELRGNGQFVRRKALEQVGGWNEETITDDLDLTIRLHVHRWDIDVVTVPAVYEEGVTSAIGLWHQRNRWAEGGYQRYLDYWRLIARNRMGTRKTLDLLMFWIIQYVMPTAALPDFLMAIARNRPLLLSPISGLTVTLFLFGMVGGLRRVQRSSGVEAQLKQSSPKGFDFSLFVALLQSLRGTLYMMHWLPIVGSATVRMSFRPKRLKWIKTVHRGTED</sequence>
<keyword evidence="13" id="KW-0119">Carbohydrate metabolism</keyword>
<name>A0A2T1D7J5_9CYAN</name>
<comment type="caution">
    <text evidence="19">The sequence shown here is derived from an EMBL/GenBank/DDBJ whole genome shotgun (WGS) entry which is preliminary data.</text>
</comment>
<dbReference type="AlphaFoldDB" id="A0A2T1D7J5"/>
<feature type="transmembrane region" description="Helical" evidence="18">
    <location>
        <begin position="405"/>
        <end position="425"/>
    </location>
</feature>
<comment type="cofactor">
    <cofactor evidence="1">
        <name>Mg(2+)</name>
        <dbReference type="ChEBI" id="CHEBI:18420"/>
    </cofactor>
</comment>
<dbReference type="STRING" id="1920490.GCA_001895925_01306"/>
<feature type="transmembrane region" description="Helical" evidence="18">
    <location>
        <begin position="57"/>
        <end position="74"/>
    </location>
</feature>
<dbReference type="PANTHER" id="PTHR43867">
    <property type="entry name" value="CELLULOSE SYNTHASE CATALYTIC SUBUNIT A [UDP-FORMING]"/>
    <property type="match status" value="1"/>
</dbReference>
<evidence type="ECO:0000313" key="20">
    <source>
        <dbReference type="Proteomes" id="UP000238634"/>
    </source>
</evidence>
<feature type="transmembrane region" description="Helical" evidence="18">
    <location>
        <begin position="376"/>
        <end position="399"/>
    </location>
</feature>
<comment type="subcellular location">
    <subcellularLocation>
        <location evidence="2">Membrane</location>
        <topology evidence="2">Multi-pass membrane protein</topology>
    </subcellularLocation>
</comment>
<keyword evidence="9" id="KW-0460">Magnesium</keyword>
<dbReference type="PANTHER" id="PTHR43867:SF2">
    <property type="entry name" value="CELLULOSE SYNTHASE CATALYTIC SUBUNIT A [UDP-FORMING]"/>
    <property type="match status" value="1"/>
</dbReference>
<dbReference type="OrthoDB" id="9766299at2"/>
<accession>A0A2T1D7J5</accession>
<dbReference type="CDD" id="cd06423">
    <property type="entry name" value="CESA_like"/>
    <property type="match status" value="1"/>
</dbReference>
<evidence type="ECO:0000256" key="3">
    <source>
        <dbReference type="ARBA" id="ARBA00006739"/>
    </source>
</evidence>
<evidence type="ECO:0000256" key="13">
    <source>
        <dbReference type="ARBA" id="ARBA00023277"/>
    </source>
</evidence>
<comment type="similarity">
    <text evidence="3">Belongs to the glycosyltransferase 2 family.</text>
</comment>
<keyword evidence="6 19" id="KW-0808">Transferase</keyword>
<dbReference type="Proteomes" id="UP000238634">
    <property type="component" value="Unassembled WGS sequence"/>
</dbReference>
<gene>
    <name evidence="19" type="ORF">C7B65_21430</name>
</gene>
<keyword evidence="5" id="KW-0328">Glycosyltransferase</keyword>
<evidence type="ECO:0000256" key="11">
    <source>
        <dbReference type="ARBA" id="ARBA00023098"/>
    </source>
</evidence>
<evidence type="ECO:0000313" key="19">
    <source>
        <dbReference type="EMBL" id="PSB16485.1"/>
    </source>
</evidence>
<evidence type="ECO:0000256" key="7">
    <source>
        <dbReference type="ARBA" id="ARBA00022692"/>
    </source>
</evidence>
<dbReference type="Pfam" id="PF13641">
    <property type="entry name" value="Glyco_tranf_2_3"/>
    <property type="match status" value="1"/>
</dbReference>
<evidence type="ECO:0000256" key="17">
    <source>
        <dbReference type="ARBA" id="ARBA00078564"/>
    </source>
</evidence>
<evidence type="ECO:0000256" key="6">
    <source>
        <dbReference type="ARBA" id="ARBA00022679"/>
    </source>
</evidence>
<evidence type="ECO:0000256" key="2">
    <source>
        <dbReference type="ARBA" id="ARBA00004141"/>
    </source>
</evidence>
<evidence type="ECO:0000256" key="14">
    <source>
        <dbReference type="ARBA" id="ARBA00053004"/>
    </source>
</evidence>
<dbReference type="GO" id="GO:0005886">
    <property type="term" value="C:plasma membrane"/>
    <property type="evidence" value="ECO:0007669"/>
    <property type="project" value="TreeGrafter"/>
</dbReference>
<keyword evidence="7 18" id="KW-0812">Transmembrane</keyword>
<dbReference type="GO" id="GO:0046467">
    <property type="term" value="P:membrane lipid biosynthetic process"/>
    <property type="evidence" value="ECO:0007669"/>
    <property type="project" value="UniProtKB-ARBA"/>
</dbReference>
<protein>
    <recommendedName>
        <fullName evidence="16">Beta-monoglucosyldiacylglycerol synthase</fullName>
        <ecNumber evidence="15">2.4.1.336</ecNumber>
    </recommendedName>
    <alternativeName>
        <fullName evidence="17">UDP-glucose:1,2-diacylglycerol 3-beta-D-glucosyltransferase</fullName>
    </alternativeName>
</protein>
<keyword evidence="12 18" id="KW-0472">Membrane</keyword>
<keyword evidence="8" id="KW-0319">Glycerol metabolism</keyword>
<reference evidence="19 20" key="2">
    <citation type="submission" date="2018-03" db="EMBL/GenBank/DDBJ databases">
        <title>The ancient ancestry and fast evolution of plastids.</title>
        <authorList>
            <person name="Moore K.R."/>
            <person name="Magnabosco C."/>
            <person name="Momper L."/>
            <person name="Gold D.A."/>
            <person name="Bosak T."/>
            <person name="Fournier G.P."/>
        </authorList>
    </citation>
    <scope>NUCLEOTIDE SEQUENCE [LARGE SCALE GENOMIC DNA]</scope>
    <source>
        <strain evidence="19 20">ULC007</strain>
    </source>
</reference>
<comment type="catalytic activity">
    <reaction evidence="14">
        <text>a 1,2-diacyl-sn-glycerol + UDP-alpha-D-glucose = a 1,2-diacyl-3-O-(beta-D-glucopyranosyl)-sn-glycerol + UDP + H(+)</text>
        <dbReference type="Rhea" id="RHEA:17285"/>
        <dbReference type="ChEBI" id="CHEBI:15378"/>
        <dbReference type="ChEBI" id="CHEBI:17815"/>
        <dbReference type="ChEBI" id="CHEBI:58223"/>
        <dbReference type="ChEBI" id="CHEBI:58885"/>
        <dbReference type="ChEBI" id="CHEBI:75799"/>
        <dbReference type="EC" id="2.4.1.336"/>
    </reaction>
</comment>
<evidence type="ECO:0000256" key="10">
    <source>
        <dbReference type="ARBA" id="ARBA00022989"/>
    </source>
</evidence>
<dbReference type="Gene3D" id="3.90.550.10">
    <property type="entry name" value="Spore Coat Polysaccharide Biosynthesis Protein SpsA, Chain A"/>
    <property type="match status" value="1"/>
</dbReference>
<organism evidence="19 20">
    <name type="scientific">Phormidesmis priestleyi ULC007</name>
    <dbReference type="NCBI Taxonomy" id="1920490"/>
    <lineage>
        <taxon>Bacteria</taxon>
        <taxon>Bacillati</taxon>
        <taxon>Cyanobacteriota</taxon>
        <taxon>Cyanophyceae</taxon>
        <taxon>Leptolyngbyales</taxon>
        <taxon>Leptolyngbyaceae</taxon>
        <taxon>Phormidesmis</taxon>
    </lineage>
</organism>
<reference evidence="19 20" key="1">
    <citation type="submission" date="2018-02" db="EMBL/GenBank/DDBJ databases">
        <authorList>
            <person name="Cohen D.B."/>
            <person name="Kent A.D."/>
        </authorList>
    </citation>
    <scope>NUCLEOTIDE SEQUENCE [LARGE SCALE GENOMIC DNA]</scope>
    <source>
        <strain evidence="19 20">ULC007</strain>
    </source>
</reference>
<keyword evidence="10 18" id="KW-1133">Transmembrane helix</keyword>
<evidence type="ECO:0000256" key="5">
    <source>
        <dbReference type="ARBA" id="ARBA00022676"/>
    </source>
</evidence>
<evidence type="ECO:0000256" key="4">
    <source>
        <dbReference type="ARBA" id="ARBA00022516"/>
    </source>
</evidence>
<evidence type="ECO:0000256" key="1">
    <source>
        <dbReference type="ARBA" id="ARBA00001946"/>
    </source>
</evidence>
<dbReference type="GO" id="GO:0006071">
    <property type="term" value="P:glycerol metabolic process"/>
    <property type="evidence" value="ECO:0007669"/>
    <property type="project" value="UniProtKB-KW"/>
</dbReference>
<evidence type="ECO:0000256" key="16">
    <source>
        <dbReference type="ARBA" id="ARBA00068721"/>
    </source>
</evidence>
<dbReference type="RefSeq" id="WP_073073926.1">
    <property type="nucleotide sequence ID" value="NZ_MPPI01000027.1"/>
</dbReference>
<dbReference type="FunFam" id="3.90.550.10:FF:000164">
    <property type="entry name" value="Beta-(1-3)-glucosyl transferase"/>
    <property type="match status" value="1"/>
</dbReference>
<evidence type="ECO:0000256" key="12">
    <source>
        <dbReference type="ARBA" id="ARBA00023136"/>
    </source>
</evidence>
<dbReference type="SUPFAM" id="SSF53448">
    <property type="entry name" value="Nucleotide-diphospho-sugar transferases"/>
    <property type="match status" value="1"/>
</dbReference>
<evidence type="ECO:0000256" key="9">
    <source>
        <dbReference type="ARBA" id="ARBA00022842"/>
    </source>
</evidence>
<keyword evidence="11" id="KW-0443">Lipid metabolism</keyword>
<proteinExistence type="inferred from homology"/>
<evidence type="ECO:0000256" key="18">
    <source>
        <dbReference type="SAM" id="Phobius"/>
    </source>
</evidence>
<dbReference type="InterPro" id="IPR050321">
    <property type="entry name" value="Glycosyltr_2/OpgH_subfam"/>
</dbReference>
<dbReference type="GO" id="GO:0016758">
    <property type="term" value="F:hexosyltransferase activity"/>
    <property type="evidence" value="ECO:0007669"/>
    <property type="project" value="TreeGrafter"/>
</dbReference>
<keyword evidence="4" id="KW-0444">Lipid biosynthesis</keyword>
<keyword evidence="20" id="KW-1185">Reference proteome</keyword>
<evidence type="ECO:0000256" key="8">
    <source>
        <dbReference type="ARBA" id="ARBA00022798"/>
    </source>
</evidence>